<accession>A0A7W7WFJ3</accession>
<evidence type="ECO:0000313" key="1">
    <source>
        <dbReference type="EMBL" id="MBB4944595.1"/>
    </source>
</evidence>
<protein>
    <recommendedName>
        <fullName evidence="3">HIT domain-containing protein</fullName>
    </recommendedName>
</protein>
<keyword evidence="2" id="KW-1185">Reference proteome</keyword>
<proteinExistence type="predicted"/>
<dbReference type="EMBL" id="JACHJR010000001">
    <property type="protein sequence ID" value="MBB4944595.1"/>
    <property type="molecule type" value="Genomic_DNA"/>
</dbReference>
<organism evidence="1 2">
    <name type="scientific">Kitasatospora gansuensis</name>
    <dbReference type="NCBI Taxonomy" id="258050"/>
    <lineage>
        <taxon>Bacteria</taxon>
        <taxon>Bacillati</taxon>
        <taxon>Actinomycetota</taxon>
        <taxon>Actinomycetes</taxon>
        <taxon>Kitasatosporales</taxon>
        <taxon>Streptomycetaceae</taxon>
        <taxon>Kitasatospora</taxon>
    </lineage>
</organism>
<dbReference type="InterPro" id="IPR036265">
    <property type="entry name" value="HIT-like_sf"/>
</dbReference>
<name>A0A7W7WFJ3_9ACTN</name>
<evidence type="ECO:0000313" key="2">
    <source>
        <dbReference type="Proteomes" id="UP000573327"/>
    </source>
</evidence>
<evidence type="ECO:0008006" key="3">
    <source>
        <dbReference type="Google" id="ProtNLM"/>
    </source>
</evidence>
<comment type="caution">
    <text evidence="1">The sequence shown here is derived from an EMBL/GenBank/DDBJ whole genome shotgun (WGS) entry which is preliminary data.</text>
</comment>
<gene>
    <name evidence="1" type="ORF">F4556_000130</name>
</gene>
<sequence>MTSPADSCVFCAIRRDPSSATVVWSAPEAVVVMDVAPSAPGQLVVIPGPSPDSLAEATRLLPRCVAALAAAGFAREAVHAVTRWDLAEPDHPHPVLTVIPGPHGPRHNPLGAFVTRAQLEADARLIVAAFAAAAGP</sequence>
<dbReference type="AlphaFoldDB" id="A0A7W7WFJ3"/>
<dbReference type="Gene3D" id="3.30.428.10">
    <property type="entry name" value="HIT-like"/>
    <property type="match status" value="1"/>
</dbReference>
<dbReference type="RefSeq" id="WP_184910651.1">
    <property type="nucleotide sequence ID" value="NZ_JACHJR010000001.1"/>
</dbReference>
<dbReference type="Proteomes" id="UP000573327">
    <property type="component" value="Unassembled WGS sequence"/>
</dbReference>
<reference evidence="1 2" key="1">
    <citation type="submission" date="2020-08" db="EMBL/GenBank/DDBJ databases">
        <title>Sequencing the genomes of 1000 actinobacteria strains.</title>
        <authorList>
            <person name="Klenk H.-P."/>
        </authorList>
    </citation>
    <scope>NUCLEOTIDE SEQUENCE [LARGE SCALE GENOMIC DNA]</scope>
    <source>
        <strain evidence="1 2">DSM 44786</strain>
    </source>
</reference>
<dbReference type="SUPFAM" id="SSF54197">
    <property type="entry name" value="HIT-like"/>
    <property type="match status" value="1"/>
</dbReference>